<keyword evidence="1" id="KW-0378">Hydrolase</keyword>
<evidence type="ECO:0000313" key="2">
    <source>
        <dbReference type="Proteomes" id="UP000282892"/>
    </source>
</evidence>
<evidence type="ECO:0000313" key="1">
    <source>
        <dbReference type="EMBL" id="AZU60670.1"/>
    </source>
</evidence>
<dbReference type="GO" id="GO:0016787">
    <property type="term" value="F:hydrolase activity"/>
    <property type="evidence" value="ECO:0007669"/>
    <property type="project" value="UniProtKB-KW"/>
</dbReference>
<name>A0A3T0HU53_9BACI</name>
<keyword evidence="2" id="KW-1185">Reference proteome</keyword>
<dbReference type="STRING" id="1193713.GCA_001636315_03526"/>
<dbReference type="SUPFAM" id="SSF109604">
    <property type="entry name" value="HD-domain/PDEase-like"/>
    <property type="match status" value="1"/>
</dbReference>
<dbReference type="RefSeq" id="WP_066392772.1">
    <property type="nucleotide sequence ID" value="NZ_CP022572.1"/>
</dbReference>
<reference evidence="1 2" key="1">
    <citation type="submission" date="2017-07" db="EMBL/GenBank/DDBJ databases">
        <title>The complete genome sequence of Bacillus mesonae strain H20-5, an efficient strain improving plant abiotic stress resistance.</title>
        <authorList>
            <person name="Kim S.Y."/>
            <person name="Song H."/>
            <person name="Sang M.K."/>
            <person name="Weon H.-Y."/>
            <person name="Song J."/>
        </authorList>
    </citation>
    <scope>NUCLEOTIDE SEQUENCE [LARGE SCALE GENOMIC DNA]</scope>
    <source>
        <strain evidence="1 2">H20-5</strain>
    </source>
</reference>
<proteinExistence type="predicted"/>
<protein>
    <submittedName>
        <fullName evidence="1">Bifunctional (P)ppGpp synthetase/guanosine-3',5'-bis(Diphosphate) 3'-pyrophosphohydrolase</fullName>
    </submittedName>
</protein>
<dbReference type="AlphaFoldDB" id="A0A3T0HU53"/>
<dbReference type="OrthoDB" id="9805041at2"/>
<dbReference type="EMBL" id="CP022572">
    <property type="protein sequence ID" value="AZU60670.1"/>
    <property type="molecule type" value="Genomic_DNA"/>
</dbReference>
<organism evidence="1 2">
    <name type="scientific">Neobacillus mesonae</name>
    <dbReference type="NCBI Taxonomy" id="1193713"/>
    <lineage>
        <taxon>Bacteria</taxon>
        <taxon>Bacillati</taxon>
        <taxon>Bacillota</taxon>
        <taxon>Bacilli</taxon>
        <taxon>Bacillales</taxon>
        <taxon>Bacillaceae</taxon>
        <taxon>Neobacillus</taxon>
    </lineage>
</organism>
<accession>A0A3T0HU53</accession>
<dbReference type="PANTHER" id="PTHR43061:SF1">
    <property type="entry name" value="GTP DIPHOSPHOKINASE RSH1, CHLOROPLASTIC-RELATED"/>
    <property type="match status" value="1"/>
</dbReference>
<sequence>MVSKIKEELLSKTVYLTSHEKECLIKALQNAEAAHFGQRRATGEPYIIHPIAVCGILAHYNADITTLI</sequence>
<dbReference type="PANTHER" id="PTHR43061">
    <property type="entry name" value="GTP DIPHOSPHOKINASE RSH1, CHLOROPLASTIC-RELATED"/>
    <property type="match status" value="1"/>
</dbReference>
<dbReference type="KEGG" id="nmk:CHR53_04990"/>
<dbReference type="Proteomes" id="UP000282892">
    <property type="component" value="Chromosome"/>
</dbReference>
<dbReference type="Gene3D" id="1.10.3210.10">
    <property type="entry name" value="Hypothetical protein af1432"/>
    <property type="match status" value="1"/>
</dbReference>
<gene>
    <name evidence="1" type="ORF">CHR53_04990</name>
</gene>